<dbReference type="SUPFAM" id="SSF54862">
    <property type="entry name" value="4Fe-4S ferredoxins"/>
    <property type="match status" value="1"/>
</dbReference>
<dbReference type="Gene3D" id="3.40.950.10">
    <property type="entry name" value="Fe-only Hydrogenase (Larger Subunit), Chain L, domain 3"/>
    <property type="match status" value="1"/>
</dbReference>
<dbReference type="InterPro" id="IPR004108">
    <property type="entry name" value="Fe_hydrogenase_lsu_C"/>
</dbReference>
<dbReference type="PROSITE" id="PS51656">
    <property type="entry name" value="4FE4S"/>
    <property type="match status" value="1"/>
</dbReference>
<keyword evidence="4" id="KW-0411">Iron-sulfur</keyword>
<dbReference type="InterPro" id="IPR007202">
    <property type="entry name" value="4Fe-4S_dom"/>
</dbReference>
<gene>
    <name evidence="7" type="ORF">SAMN02745133_01753</name>
</gene>
<dbReference type="InterPro" id="IPR050340">
    <property type="entry name" value="Cytosolic_Fe-S_CAF"/>
</dbReference>
<feature type="domain" description="4Fe-4S" evidence="6">
    <location>
        <begin position="368"/>
        <end position="429"/>
    </location>
</feature>
<dbReference type="GO" id="GO:0051539">
    <property type="term" value="F:4 iron, 4 sulfur cluster binding"/>
    <property type="evidence" value="ECO:0007669"/>
    <property type="project" value="UniProtKB-KW"/>
</dbReference>
<dbReference type="InterPro" id="IPR017896">
    <property type="entry name" value="4Fe4S_Fe-S-bd"/>
</dbReference>
<dbReference type="Gene3D" id="1.10.15.40">
    <property type="entry name" value="Electron transport complex subunit B, putative Fe-S cluster"/>
    <property type="match status" value="1"/>
</dbReference>
<name>A0A1M4YND1_9FIRM</name>
<dbReference type="PROSITE" id="PS51379">
    <property type="entry name" value="4FE4S_FER_2"/>
    <property type="match status" value="2"/>
</dbReference>
<dbReference type="PROSITE" id="PS00198">
    <property type="entry name" value="4FE4S_FER_1"/>
    <property type="match status" value="1"/>
</dbReference>
<dbReference type="PANTHER" id="PTHR11615">
    <property type="entry name" value="NITRATE, FORMATE, IRON DEHYDROGENASE"/>
    <property type="match status" value="1"/>
</dbReference>
<protein>
    <submittedName>
        <fullName evidence="7">Iron only hydrogenase large subunit, C-terminal domain</fullName>
    </submittedName>
</protein>
<keyword evidence="1" id="KW-0004">4Fe-4S</keyword>
<evidence type="ECO:0000313" key="7">
    <source>
        <dbReference type="EMBL" id="SHF07314.1"/>
    </source>
</evidence>
<evidence type="ECO:0000256" key="4">
    <source>
        <dbReference type="ARBA" id="ARBA00023014"/>
    </source>
</evidence>
<dbReference type="AlphaFoldDB" id="A0A1M4YND1"/>
<proteinExistence type="predicted"/>
<reference evidence="8" key="1">
    <citation type="submission" date="2016-11" db="EMBL/GenBank/DDBJ databases">
        <authorList>
            <person name="Varghese N."/>
            <person name="Submissions S."/>
        </authorList>
    </citation>
    <scope>NUCLEOTIDE SEQUENCE [LARGE SCALE GENOMIC DNA]</scope>
    <source>
        <strain evidence="8">DSM 12395</strain>
    </source>
</reference>
<dbReference type="GO" id="GO:0046872">
    <property type="term" value="F:metal ion binding"/>
    <property type="evidence" value="ECO:0007669"/>
    <property type="project" value="UniProtKB-KW"/>
</dbReference>
<dbReference type="Gene3D" id="3.30.70.20">
    <property type="match status" value="1"/>
</dbReference>
<organism evidence="7 8">
    <name type="scientific">Desulforamulus putei DSM 12395</name>
    <dbReference type="NCBI Taxonomy" id="1121429"/>
    <lineage>
        <taxon>Bacteria</taxon>
        <taxon>Bacillati</taxon>
        <taxon>Bacillota</taxon>
        <taxon>Clostridia</taxon>
        <taxon>Eubacteriales</taxon>
        <taxon>Peptococcaceae</taxon>
        <taxon>Desulforamulus</taxon>
    </lineage>
</organism>
<keyword evidence="2" id="KW-0479">Metal-binding</keyword>
<dbReference type="SUPFAM" id="SSF53920">
    <property type="entry name" value="Fe-only hydrogenase"/>
    <property type="match status" value="1"/>
</dbReference>
<dbReference type="InterPro" id="IPR017900">
    <property type="entry name" value="4Fe4S_Fe_S_CS"/>
</dbReference>
<dbReference type="EMBL" id="FQUY01000011">
    <property type="protein sequence ID" value="SHF07314.1"/>
    <property type="molecule type" value="Genomic_DNA"/>
</dbReference>
<keyword evidence="8" id="KW-1185">Reference proteome</keyword>
<dbReference type="Pfam" id="PF02906">
    <property type="entry name" value="Fe_hyd_lg_C"/>
    <property type="match status" value="1"/>
</dbReference>
<dbReference type="STRING" id="1121429.SAMN02745133_01753"/>
<evidence type="ECO:0000256" key="3">
    <source>
        <dbReference type="ARBA" id="ARBA00023004"/>
    </source>
</evidence>
<feature type="domain" description="4Fe-4S ferredoxin-type" evidence="5">
    <location>
        <begin position="46"/>
        <end position="73"/>
    </location>
</feature>
<keyword evidence="3" id="KW-0408">Iron</keyword>
<evidence type="ECO:0000259" key="5">
    <source>
        <dbReference type="PROSITE" id="PS51379"/>
    </source>
</evidence>
<dbReference type="Proteomes" id="UP000184148">
    <property type="component" value="Unassembled WGS sequence"/>
</dbReference>
<feature type="domain" description="4Fe-4S ferredoxin-type" evidence="5">
    <location>
        <begin position="15"/>
        <end position="44"/>
    </location>
</feature>
<accession>A0A1M4YND1</accession>
<sequence>MYNSLFDARGVIIIALITTDHDNCRKCYACVRACPVKTISIKNGLPEIVEAGCLGCGQCVLACSIGAKIVQDDTPMIQKWLSEGTRVLAMVAPSYPASFQLKGGQLVAALRRLGFSSVQEVAYGAGICAREYAKYFSGQNVKTMISTACPAVVQLVEKHFPNLIENLAPIDSPMLIQAKVMKAVQPDSKVVFIGPCFSKKYESTDPNTEGYVDAVITFRQLNHWFDRSEIDWRQLAEQPWDNPQPHIARTFPISGGLLKTAGMFEDITSMDIVVVEGARRCIEVLKAIDSGDFTPRFVDMLVCEGCVMGPGVVSDKSYVVRSHQVAKTVNQSNHSVCNEEMQPVLEKLDFTRTFKARPVLKKTFTEEQVWQTLKETGKHNIRDLINCSACGYDTCWEKAVACLQGMAEKEMCLPFLLRQVPALTNSLMDMSNKLMLSMESINFSTLTLKGTTSKINSRNQQLEALIKETNTIAKDTLELANKVLLMVSQYQLPMEDDALPQQPLASSDIEEIRKIAAQSKLQSEKATKAFEDIASVLARLREDSIMIMEQEKAIKVVTSSLEQIVATYDQLLNIGAAMASIGRNYV</sequence>
<evidence type="ECO:0000259" key="6">
    <source>
        <dbReference type="PROSITE" id="PS51656"/>
    </source>
</evidence>
<evidence type="ECO:0000256" key="2">
    <source>
        <dbReference type="ARBA" id="ARBA00022723"/>
    </source>
</evidence>
<evidence type="ECO:0000313" key="8">
    <source>
        <dbReference type="Proteomes" id="UP000184148"/>
    </source>
</evidence>
<evidence type="ECO:0000256" key="1">
    <source>
        <dbReference type="ARBA" id="ARBA00022485"/>
    </source>
</evidence>
<dbReference type="Pfam" id="PF13237">
    <property type="entry name" value="Fer4_10"/>
    <property type="match status" value="1"/>
</dbReference>
<dbReference type="InterPro" id="IPR009016">
    <property type="entry name" value="Fe_hydrogenase"/>
</dbReference>